<dbReference type="Proteomes" id="UP000281553">
    <property type="component" value="Unassembled WGS sequence"/>
</dbReference>
<sequence>MEEKEAELRKEVTNAQGRYNDLLRTHVAHIERCRRVQRDQPALMSGSKSQTVTDMTDVALSLSPTECCSPPKEYVPPVARVGSDDILPPE</sequence>
<evidence type="ECO:0000256" key="1">
    <source>
        <dbReference type="SAM" id="MobiDB-lite"/>
    </source>
</evidence>
<feature type="region of interest" description="Disordered" evidence="1">
    <location>
        <begin position="70"/>
        <end position="90"/>
    </location>
</feature>
<accession>A0A3P6PZR7</accession>
<reference evidence="2 3" key="1">
    <citation type="submission" date="2018-11" db="EMBL/GenBank/DDBJ databases">
        <authorList>
            <consortium name="Pathogen Informatics"/>
        </authorList>
    </citation>
    <scope>NUCLEOTIDE SEQUENCE [LARGE SCALE GENOMIC DNA]</scope>
</reference>
<keyword evidence="3" id="KW-1185">Reference proteome</keyword>
<name>A0A3P6PZR7_DIBLA</name>
<dbReference type="OrthoDB" id="10256043at2759"/>
<dbReference type="EMBL" id="UYRU01004503">
    <property type="protein sequence ID" value="VDK37530.1"/>
    <property type="molecule type" value="Genomic_DNA"/>
</dbReference>
<evidence type="ECO:0000313" key="2">
    <source>
        <dbReference type="EMBL" id="VDK37530.1"/>
    </source>
</evidence>
<protein>
    <recommendedName>
        <fullName evidence="4">JNK/Rab-associated protein-1 N-terminal domain-containing protein</fullName>
    </recommendedName>
</protein>
<evidence type="ECO:0008006" key="4">
    <source>
        <dbReference type="Google" id="ProtNLM"/>
    </source>
</evidence>
<proteinExistence type="predicted"/>
<gene>
    <name evidence="2" type="ORF">DILT_LOCUS868</name>
</gene>
<organism evidence="2 3">
    <name type="scientific">Dibothriocephalus latus</name>
    <name type="common">Fish tapeworm</name>
    <name type="synonym">Diphyllobothrium latum</name>
    <dbReference type="NCBI Taxonomy" id="60516"/>
    <lineage>
        <taxon>Eukaryota</taxon>
        <taxon>Metazoa</taxon>
        <taxon>Spiralia</taxon>
        <taxon>Lophotrochozoa</taxon>
        <taxon>Platyhelminthes</taxon>
        <taxon>Cestoda</taxon>
        <taxon>Eucestoda</taxon>
        <taxon>Diphyllobothriidea</taxon>
        <taxon>Diphyllobothriidae</taxon>
        <taxon>Dibothriocephalus</taxon>
    </lineage>
</organism>
<dbReference type="AlphaFoldDB" id="A0A3P6PZR7"/>
<evidence type="ECO:0000313" key="3">
    <source>
        <dbReference type="Proteomes" id="UP000281553"/>
    </source>
</evidence>